<dbReference type="EMBL" id="LMVM01000040">
    <property type="protein sequence ID" value="PAV03133.1"/>
    <property type="molecule type" value="Genomic_DNA"/>
</dbReference>
<keyword evidence="3" id="KW-1185">Reference proteome</keyword>
<reference evidence="2 3" key="1">
    <citation type="journal article" date="2017" name="BMC Genomics">
        <title>Genomic analysis of methanogenic archaea reveals a shift towards energy conservation.</title>
        <authorList>
            <person name="Gilmore S.P."/>
            <person name="Henske J.K."/>
            <person name="Sexton J.A."/>
            <person name="Solomon K.V."/>
            <person name="Seppala S."/>
            <person name="Yoo J.I."/>
            <person name="Huyett L.M."/>
            <person name="Pressman A."/>
            <person name="Cogan J.Z."/>
            <person name="Kivenson V."/>
            <person name="Peng X."/>
            <person name="Tan Y."/>
            <person name="Valentine D.L."/>
            <person name="O'Malley M.A."/>
        </authorList>
    </citation>
    <scope>NUCLEOTIDE SEQUENCE [LARGE SCALE GENOMIC DNA]</scope>
    <source>
        <strain evidence="2 3">M.o.H.</strain>
    </source>
</reference>
<dbReference type="PANTHER" id="PTHR38600:SF1">
    <property type="entry name" value="TRANSCRIPTIONAL REGULATORY PROTEIN"/>
    <property type="match status" value="1"/>
</dbReference>
<protein>
    <submittedName>
        <fullName evidence="2">ArsR family transcriptional regulator</fullName>
    </submittedName>
</protein>
<gene>
    <name evidence="2" type="ORF">ASJ80_07640</name>
</gene>
<dbReference type="Proteomes" id="UP000217784">
    <property type="component" value="Unassembled WGS sequence"/>
</dbReference>
<organism evidence="2 3">
    <name type="scientific">Methanobacterium bryantii</name>
    <dbReference type="NCBI Taxonomy" id="2161"/>
    <lineage>
        <taxon>Archaea</taxon>
        <taxon>Methanobacteriati</taxon>
        <taxon>Methanobacteriota</taxon>
        <taxon>Methanomada group</taxon>
        <taxon>Methanobacteria</taxon>
        <taxon>Methanobacteriales</taxon>
        <taxon>Methanobacteriaceae</taxon>
        <taxon>Methanobacterium</taxon>
    </lineage>
</organism>
<dbReference type="GO" id="GO:0003700">
    <property type="term" value="F:DNA-binding transcription factor activity"/>
    <property type="evidence" value="ECO:0007669"/>
    <property type="project" value="InterPro"/>
</dbReference>
<dbReference type="OrthoDB" id="35765at2157"/>
<dbReference type="SUPFAM" id="SSF46785">
    <property type="entry name" value="Winged helix' DNA-binding domain"/>
    <property type="match status" value="1"/>
</dbReference>
<accession>A0A2A2H1H7</accession>
<evidence type="ECO:0000313" key="3">
    <source>
        <dbReference type="Proteomes" id="UP000217784"/>
    </source>
</evidence>
<feature type="domain" description="HTH arsR-type" evidence="1">
    <location>
        <begin position="17"/>
        <end position="61"/>
    </location>
</feature>
<name>A0A2A2H1H7_METBR</name>
<comment type="caution">
    <text evidence="2">The sequence shown here is derived from an EMBL/GenBank/DDBJ whole genome shotgun (WGS) entry which is preliminary data.</text>
</comment>
<evidence type="ECO:0000313" key="2">
    <source>
        <dbReference type="EMBL" id="PAV03133.1"/>
    </source>
</evidence>
<dbReference type="CDD" id="cd00090">
    <property type="entry name" value="HTH_ARSR"/>
    <property type="match status" value="1"/>
</dbReference>
<sequence length="97" mass="11597">MKKVLWWLILGTRGGINRAKIIKKLKERPYNAHQLAEELNVNYRTIRHHIKILEDSEVVKSAGEKYGKMYFLSENMEKNYMDFETIWKQVQDGKKNN</sequence>
<dbReference type="InterPro" id="IPR011991">
    <property type="entry name" value="ArsR-like_HTH"/>
</dbReference>
<dbReference type="InterPro" id="IPR001845">
    <property type="entry name" value="HTH_ArsR_DNA-bd_dom"/>
</dbReference>
<dbReference type="Pfam" id="PF01022">
    <property type="entry name" value="HTH_5"/>
    <property type="match status" value="1"/>
</dbReference>
<dbReference type="Gene3D" id="1.10.10.10">
    <property type="entry name" value="Winged helix-like DNA-binding domain superfamily/Winged helix DNA-binding domain"/>
    <property type="match status" value="1"/>
</dbReference>
<dbReference type="AlphaFoldDB" id="A0A2A2H1H7"/>
<dbReference type="InterPro" id="IPR036388">
    <property type="entry name" value="WH-like_DNA-bd_sf"/>
</dbReference>
<dbReference type="InterPro" id="IPR036390">
    <property type="entry name" value="WH_DNA-bd_sf"/>
</dbReference>
<dbReference type="PANTHER" id="PTHR38600">
    <property type="entry name" value="TRANSCRIPTIONAL REGULATORY PROTEIN"/>
    <property type="match status" value="1"/>
</dbReference>
<proteinExistence type="predicted"/>
<dbReference type="RefSeq" id="WP_069583831.1">
    <property type="nucleotide sequence ID" value="NZ_LMVM01000040.1"/>
</dbReference>
<evidence type="ECO:0000259" key="1">
    <source>
        <dbReference type="Pfam" id="PF01022"/>
    </source>
</evidence>